<accession>A0AAD9PL98</accession>
<name>A0AAD9PL98_9APIC</name>
<dbReference type="EMBL" id="JALLKP010000002">
    <property type="protein sequence ID" value="KAK2196951.1"/>
    <property type="molecule type" value="Genomic_DNA"/>
</dbReference>
<dbReference type="GeneID" id="94336498"/>
<dbReference type="AlphaFoldDB" id="A0AAD9PL98"/>
<gene>
    <name evidence="1" type="ORF">BdWA1_002200</name>
</gene>
<dbReference type="InterPro" id="IPR036236">
    <property type="entry name" value="Znf_C2H2_sf"/>
</dbReference>
<proteinExistence type="predicted"/>
<dbReference type="Proteomes" id="UP001214638">
    <property type="component" value="Unassembled WGS sequence"/>
</dbReference>
<dbReference type="KEGG" id="bdw:94336498"/>
<protein>
    <submittedName>
        <fullName evidence="1">Zinc finger C2H2 superfamily</fullName>
    </submittedName>
</protein>
<dbReference type="RefSeq" id="XP_067803793.1">
    <property type="nucleotide sequence ID" value="XM_067947229.1"/>
</dbReference>
<sequence length="138" mass="15846">MSSEDLDPNSSGEELTDQSDIEDIAYSLFDDYQSPVAADVYNHMKEKYGFDHKLLGNSTLHRIALVNYLENIKKKGEDVLDCYRRVETDPSIIMNTFEEAIKPPFSNEKLIWGFMEENESEADDVFVTNYVSTNRDTS</sequence>
<dbReference type="SUPFAM" id="SSF57667">
    <property type="entry name" value="beta-beta-alpha zinc fingers"/>
    <property type="match status" value="1"/>
</dbReference>
<evidence type="ECO:0000313" key="2">
    <source>
        <dbReference type="Proteomes" id="UP001214638"/>
    </source>
</evidence>
<organism evidence="1 2">
    <name type="scientific">Babesia duncani</name>
    <dbReference type="NCBI Taxonomy" id="323732"/>
    <lineage>
        <taxon>Eukaryota</taxon>
        <taxon>Sar</taxon>
        <taxon>Alveolata</taxon>
        <taxon>Apicomplexa</taxon>
        <taxon>Aconoidasida</taxon>
        <taxon>Piroplasmida</taxon>
        <taxon>Babesiidae</taxon>
        <taxon>Babesia</taxon>
    </lineage>
</organism>
<comment type="caution">
    <text evidence="1">The sequence shown here is derived from an EMBL/GenBank/DDBJ whole genome shotgun (WGS) entry which is preliminary data.</text>
</comment>
<evidence type="ECO:0000313" key="1">
    <source>
        <dbReference type="EMBL" id="KAK2196951.1"/>
    </source>
</evidence>
<reference evidence="1" key="1">
    <citation type="journal article" date="2023" name="Nat. Microbiol.">
        <title>Babesia duncani multi-omics identifies virulence factors and drug targets.</title>
        <authorList>
            <person name="Singh P."/>
            <person name="Lonardi S."/>
            <person name="Liang Q."/>
            <person name="Vydyam P."/>
            <person name="Khabirova E."/>
            <person name="Fang T."/>
            <person name="Gihaz S."/>
            <person name="Thekkiniath J."/>
            <person name="Munshi M."/>
            <person name="Abel S."/>
            <person name="Ciampossin L."/>
            <person name="Batugedara G."/>
            <person name="Gupta M."/>
            <person name="Lu X.M."/>
            <person name="Lenz T."/>
            <person name="Chakravarty S."/>
            <person name="Cornillot E."/>
            <person name="Hu Y."/>
            <person name="Ma W."/>
            <person name="Gonzalez L.M."/>
            <person name="Sanchez S."/>
            <person name="Estrada K."/>
            <person name="Sanchez-Flores A."/>
            <person name="Montero E."/>
            <person name="Harb O.S."/>
            <person name="Le Roch K.G."/>
            <person name="Mamoun C.B."/>
        </authorList>
    </citation>
    <scope>NUCLEOTIDE SEQUENCE</scope>
    <source>
        <strain evidence="1">WA1</strain>
    </source>
</reference>
<keyword evidence="2" id="KW-1185">Reference proteome</keyword>